<organism evidence="4">
    <name type="scientific">Solanum lycopersicum</name>
    <name type="common">Tomato</name>
    <name type="synonym">Lycopersicon esculentum</name>
    <dbReference type="NCBI Taxonomy" id="4081"/>
    <lineage>
        <taxon>Eukaryota</taxon>
        <taxon>Viridiplantae</taxon>
        <taxon>Streptophyta</taxon>
        <taxon>Embryophyta</taxon>
        <taxon>Tracheophyta</taxon>
        <taxon>Spermatophyta</taxon>
        <taxon>Magnoliopsida</taxon>
        <taxon>eudicotyledons</taxon>
        <taxon>Gunneridae</taxon>
        <taxon>Pentapetalae</taxon>
        <taxon>asterids</taxon>
        <taxon>lamiids</taxon>
        <taxon>Solanales</taxon>
        <taxon>Solanaceae</taxon>
        <taxon>Solanoideae</taxon>
        <taxon>Solaneae</taxon>
        <taxon>Solanum</taxon>
        <taxon>Solanum subgen. Lycopersicon</taxon>
    </lineage>
</organism>
<protein>
    <recommendedName>
        <fullName evidence="3">CCHC-type domain-containing protein</fullName>
    </recommendedName>
</protein>
<dbReference type="InterPro" id="IPR051320">
    <property type="entry name" value="Viral_Replic_Matur_Polypro"/>
</dbReference>
<dbReference type="Gene3D" id="2.40.70.10">
    <property type="entry name" value="Acid Proteases"/>
    <property type="match status" value="1"/>
</dbReference>
<dbReference type="FunFam" id="3.30.70.270:FF:000003">
    <property type="entry name" value="Transposon Ty3-G Gag-Pol polyprotein"/>
    <property type="match status" value="1"/>
</dbReference>
<dbReference type="InterPro" id="IPR001878">
    <property type="entry name" value="Znf_CCHC"/>
</dbReference>
<dbReference type="InterPro" id="IPR000477">
    <property type="entry name" value="RT_dom"/>
</dbReference>
<dbReference type="GO" id="GO:0008270">
    <property type="term" value="F:zinc ion binding"/>
    <property type="evidence" value="ECO:0007669"/>
    <property type="project" value="UniProtKB-KW"/>
</dbReference>
<sequence>EQNSPKVDNSNRSRSRPNPNRGSDTRSNTRDQPSNFRKNYEDRKRGAPHREDCYICGETTHAARYCPSLRKLSAMVVAEKQQEKDTMQARSSAGEQHGQSSGSDKGKNVSVGMFNHIALISHISIAALASKPASVRPRESLFVDAKLNGKDVRIIVDTGATHNFVTEQKAKELGLSYVASKTKLKTVNATPTTVHGFAPKVPIELGEWTGQTDFTIALMDAFDVILGLDFWYEVNAFISPRHNQLHISDTGDEPKTSCVTRYGAFDWLVMPFELTNASTTFCTLMNKLFHSYLDYFVVIYLDDIVVYSNNMEDHVEHLCEVFKVLRDNELYVKREKCSFAQPTVHFLGHTISHGEIRMDSDKIDAIKNWEAPMKVPELRYFLGLANYYCRFIFNYSAIAAPLTDLLKKDRDWNWSEACQTAFERLKAAVTEEPVFPYRISLRHSKSTLMHQTLLSVAS</sequence>
<dbReference type="CDD" id="cd00303">
    <property type="entry name" value="retropepsin_like"/>
    <property type="match status" value="1"/>
</dbReference>
<keyword evidence="1" id="KW-0862">Zinc</keyword>
<proteinExistence type="predicted"/>
<dbReference type="InParanoid" id="A0A3Q7EX39"/>
<evidence type="ECO:0000259" key="3">
    <source>
        <dbReference type="PROSITE" id="PS50158"/>
    </source>
</evidence>
<feature type="domain" description="CCHC-type" evidence="3">
    <location>
        <begin position="53"/>
        <end position="68"/>
    </location>
</feature>
<keyword evidence="1" id="KW-0479">Metal-binding</keyword>
<dbReference type="InterPro" id="IPR021109">
    <property type="entry name" value="Peptidase_aspartic_dom_sf"/>
</dbReference>
<dbReference type="OMA" id="CITEELK"/>
<dbReference type="Gramene" id="Solyc02g031713.1.1">
    <property type="protein sequence ID" value="Solyc02g031713.1.1"/>
    <property type="gene ID" value="Solyc02g031713.1"/>
</dbReference>
<dbReference type="CDD" id="cd01647">
    <property type="entry name" value="RT_LTR"/>
    <property type="match status" value="1"/>
</dbReference>
<feature type="region of interest" description="Disordered" evidence="2">
    <location>
        <begin position="80"/>
        <end position="107"/>
    </location>
</feature>
<feature type="region of interest" description="Disordered" evidence="2">
    <location>
        <begin position="1"/>
        <end position="44"/>
    </location>
</feature>
<evidence type="ECO:0000256" key="2">
    <source>
        <dbReference type="SAM" id="MobiDB-lite"/>
    </source>
</evidence>
<keyword evidence="1" id="KW-0863">Zinc-finger</keyword>
<dbReference type="InterPro" id="IPR036875">
    <property type="entry name" value="Znf_CCHC_sf"/>
</dbReference>
<dbReference type="PROSITE" id="PS50158">
    <property type="entry name" value="ZF_CCHC"/>
    <property type="match status" value="1"/>
</dbReference>
<dbReference type="InterPro" id="IPR043128">
    <property type="entry name" value="Rev_trsase/Diguanyl_cyclase"/>
</dbReference>
<dbReference type="STRING" id="4081.A0A3Q7EX39"/>
<dbReference type="Proteomes" id="UP000004994">
    <property type="component" value="Chromosome 2"/>
</dbReference>
<dbReference type="GO" id="GO:0003676">
    <property type="term" value="F:nucleic acid binding"/>
    <property type="evidence" value="ECO:0007669"/>
    <property type="project" value="InterPro"/>
</dbReference>
<feature type="compositionally biased region" description="Low complexity" evidence="2">
    <location>
        <begin position="10"/>
        <end position="22"/>
    </location>
</feature>
<dbReference type="SUPFAM" id="SSF56672">
    <property type="entry name" value="DNA/RNA polymerases"/>
    <property type="match status" value="1"/>
</dbReference>
<accession>A0A3Q7EX39</accession>
<dbReference type="PANTHER" id="PTHR33064:SF40">
    <property type="entry name" value="REVERSE TRANSCRIPTASE_RETROTRANSPOSON-DERIVED PROTEIN RNASE H-LIKE DOMAIN-CONTAINING PROTEIN"/>
    <property type="match status" value="1"/>
</dbReference>
<name>A0A3Q7EX39_SOLLC</name>
<dbReference type="PANTHER" id="PTHR33064">
    <property type="entry name" value="POL PROTEIN"/>
    <property type="match status" value="1"/>
</dbReference>
<evidence type="ECO:0000313" key="4">
    <source>
        <dbReference type="EnsemblPlants" id="Solyc02g031713.1.1"/>
    </source>
</evidence>
<dbReference type="EnsemblPlants" id="Solyc02g031713.1.1">
    <property type="protein sequence ID" value="Solyc02g031713.1.1"/>
    <property type="gene ID" value="Solyc02g031713.1"/>
</dbReference>
<dbReference type="SUPFAM" id="SSF50630">
    <property type="entry name" value="Acid proteases"/>
    <property type="match status" value="1"/>
</dbReference>
<dbReference type="FunFam" id="3.30.70.270:FF:000023">
    <property type="entry name" value="Pol"/>
    <property type="match status" value="1"/>
</dbReference>
<feature type="compositionally biased region" description="Polar residues" evidence="2">
    <location>
        <begin position="88"/>
        <end position="103"/>
    </location>
</feature>
<dbReference type="AlphaFoldDB" id="A0A3Q7EX39"/>
<dbReference type="SUPFAM" id="SSF57756">
    <property type="entry name" value="Retrovirus zinc finger-like domains"/>
    <property type="match status" value="1"/>
</dbReference>
<keyword evidence="5" id="KW-1185">Reference proteome</keyword>
<reference evidence="4" key="2">
    <citation type="submission" date="2019-01" db="UniProtKB">
        <authorList>
            <consortium name="EnsemblPlants"/>
        </authorList>
    </citation>
    <scope>IDENTIFICATION</scope>
    <source>
        <strain evidence="4">cv. Heinz 1706</strain>
    </source>
</reference>
<dbReference type="InterPro" id="IPR043502">
    <property type="entry name" value="DNA/RNA_pol_sf"/>
</dbReference>
<dbReference type="Gene3D" id="3.30.70.270">
    <property type="match status" value="2"/>
</dbReference>
<evidence type="ECO:0000313" key="5">
    <source>
        <dbReference type="Proteomes" id="UP000004994"/>
    </source>
</evidence>
<dbReference type="Pfam" id="PF00078">
    <property type="entry name" value="RVT_1"/>
    <property type="match status" value="1"/>
</dbReference>
<evidence type="ECO:0000256" key="1">
    <source>
        <dbReference type="PROSITE-ProRule" id="PRU00047"/>
    </source>
</evidence>
<reference evidence="4" key="1">
    <citation type="journal article" date="2012" name="Nature">
        <title>The tomato genome sequence provides insights into fleshy fruit evolution.</title>
        <authorList>
            <consortium name="Tomato Genome Consortium"/>
        </authorList>
    </citation>
    <scope>NUCLEOTIDE SEQUENCE [LARGE SCALE GENOMIC DNA]</scope>
    <source>
        <strain evidence="4">cv. Heinz 1706</strain>
    </source>
</reference>